<dbReference type="InterPro" id="IPR000073">
    <property type="entry name" value="AB_hydrolase_1"/>
</dbReference>
<feature type="domain" description="AB hydrolase-1" evidence="2">
    <location>
        <begin position="44"/>
        <end position="152"/>
    </location>
</feature>
<dbReference type="InterPro" id="IPR029058">
    <property type="entry name" value="AB_hydrolase_fold"/>
</dbReference>
<evidence type="ECO:0000313" key="4">
    <source>
        <dbReference type="Proteomes" id="UP000198519"/>
    </source>
</evidence>
<dbReference type="NCBIfam" id="NF002043">
    <property type="entry name" value="PRK00870.1"/>
    <property type="match status" value="1"/>
</dbReference>
<dbReference type="AlphaFoldDB" id="A0A1I4TCR7"/>
<gene>
    <name evidence="3" type="ORF">SAMN04487963_3562</name>
</gene>
<reference evidence="4" key="1">
    <citation type="submission" date="2016-10" db="EMBL/GenBank/DDBJ databases">
        <authorList>
            <person name="Varghese N."/>
            <person name="Submissions S."/>
        </authorList>
    </citation>
    <scope>NUCLEOTIDE SEQUENCE [LARGE SCALE GENOMIC DNA]</scope>
    <source>
        <strain evidence="4">CGMCC 1.7061</strain>
    </source>
</reference>
<keyword evidence="1" id="KW-0378">Hydrolase</keyword>
<dbReference type="GO" id="GO:0016787">
    <property type="term" value="F:hydrolase activity"/>
    <property type="evidence" value="ECO:0007669"/>
    <property type="project" value="UniProtKB-KW"/>
</dbReference>
<dbReference type="RefSeq" id="WP_092026384.1">
    <property type="nucleotide sequence ID" value="NZ_FOUE01000007.1"/>
</dbReference>
<evidence type="ECO:0000313" key="3">
    <source>
        <dbReference type="EMBL" id="SFM74519.1"/>
    </source>
</evidence>
<dbReference type="SUPFAM" id="SSF53474">
    <property type="entry name" value="alpha/beta-Hydrolases"/>
    <property type="match status" value="1"/>
</dbReference>
<dbReference type="Proteomes" id="UP000198519">
    <property type="component" value="Unassembled WGS sequence"/>
</dbReference>
<evidence type="ECO:0000259" key="2">
    <source>
        <dbReference type="Pfam" id="PF00561"/>
    </source>
</evidence>
<dbReference type="PANTHER" id="PTHR43329">
    <property type="entry name" value="EPOXIDE HYDROLASE"/>
    <property type="match status" value="1"/>
</dbReference>
<dbReference type="OrthoDB" id="9780765at2"/>
<protein>
    <submittedName>
        <fullName evidence="3">Haloalkane dehalogenase</fullName>
    </submittedName>
</protein>
<dbReference type="STRING" id="488535.SAMN04487963_3562"/>
<dbReference type="Pfam" id="PF00561">
    <property type="entry name" value="Abhydrolase_1"/>
    <property type="match status" value="1"/>
</dbReference>
<evidence type="ECO:0000256" key="1">
    <source>
        <dbReference type="ARBA" id="ARBA00022801"/>
    </source>
</evidence>
<sequence>MRILRTEEARFTGLPDYPFTPNYLEVEPGLRMHYAEQGPRNAAPVIMLHGEPSWSYLYRHMIPKVAAAGHRVLAPDLVGFGKSDKPAEISDYSYDSHMRWLSTWLEALELTNITLVCQNWGSLLGLRLVAEHPEKFERIIVGNGTLPTGDTRAPAAFTLWKTFASYSPWFPISRIVQLGTGRTLSARELAAYEAPFPSSEYKAGARAFPRLVPISPNDPVSEANRIAWKVLEKWRKPFITCFSSGDPITRGGDRHMQRRIPGAHGQPHITLRGGHFLQEDSPDAFARIIIDACKPELNSVSAA</sequence>
<name>A0A1I4TCR7_9GAMM</name>
<dbReference type="EMBL" id="FOUE01000007">
    <property type="protein sequence ID" value="SFM74519.1"/>
    <property type="molecule type" value="Genomic_DNA"/>
</dbReference>
<accession>A0A1I4TCR7</accession>
<proteinExistence type="predicted"/>
<dbReference type="PRINTS" id="PR00412">
    <property type="entry name" value="EPOXHYDRLASE"/>
</dbReference>
<keyword evidence="4" id="KW-1185">Reference proteome</keyword>
<dbReference type="InterPro" id="IPR000639">
    <property type="entry name" value="Epox_hydrolase-like"/>
</dbReference>
<dbReference type="PRINTS" id="PR00111">
    <property type="entry name" value="ABHYDROLASE"/>
</dbReference>
<organism evidence="3 4">
    <name type="scientific">Marinobacter zhejiangensis</name>
    <dbReference type="NCBI Taxonomy" id="488535"/>
    <lineage>
        <taxon>Bacteria</taxon>
        <taxon>Pseudomonadati</taxon>
        <taxon>Pseudomonadota</taxon>
        <taxon>Gammaproteobacteria</taxon>
        <taxon>Pseudomonadales</taxon>
        <taxon>Marinobacteraceae</taxon>
        <taxon>Marinobacter</taxon>
    </lineage>
</organism>
<dbReference type="Gene3D" id="3.40.50.1820">
    <property type="entry name" value="alpha/beta hydrolase"/>
    <property type="match status" value="1"/>
</dbReference>